<dbReference type="InterPro" id="IPR001451">
    <property type="entry name" value="Hexapep"/>
</dbReference>
<dbReference type="GO" id="GO:0008374">
    <property type="term" value="F:O-acyltransferase activity"/>
    <property type="evidence" value="ECO:0007669"/>
    <property type="project" value="TreeGrafter"/>
</dbReference>
<proteinExistence type="inferred from homology"/>
<evidence type="ECO:0000256" key="1">
    <source>
        <dbReference type="ARBA" id="ARBA00007274"/>
    </source>
</evidence>
<dbReference type="PANTHER" id="PTHR23416:SF23">
    <property type="entry name" value="ACETYLTRANSFERASE C18B11.09C-RELATED"/>
    <property type="match status" value="1"/>
</dbReference>
<dbReference type="SUPFAM" id="SSF51161">
    <property type="entry name" value="Trimeric LpxA-like enzymes"/>
    <property type="match status" value="1"/>
</dbReference>
<dbReference type="Proteomes" id="UP000183843">
    <property type="component" value="Unassembled WGS sequence"/>
</dbReference>
<keyword evidence="2 4" id="KW-0808">Transferase</keyword>
<dbReference type="AlphaFoldDB" id="A0A1I0V2G0"/>
<dbReference type="EMBL" id="FOJX01000001">
    <property type="protein sequence ID" value="SFA70505.1"/>
    <property type="molecule type" value="Genomic_DNA"/>
</dbReference>
<evidence type="ECO:0000256" key="3">
    <source>
        <dbReference type="ARBA" id="ARBA00022737"/>
    </source>
</evidence>
<dbReference type="Gene3D" id="2.160.10.10">
    <property type="entry name" value="Hexapeptide repeat proteins"/>
    <property type="match status" value="1"/>
</dbReference>
<dbReference type="Pfam" id="PF00132">
    <property type="entry name" value="Hexapep"/>
    <property type="match status" value="1"/>
</dbReference>
<reference evidence="4" key="1">
    <citation type="submission" date="2016-10" db="EMBL/GenBank/DDBJ databases">
        <authorList>
            <person name="de Groot N.N."/>
        </authorList>
    </citation>
    <scope>NUCLEOTIDE SEQUENCE [LARGE SCALE GENOMIC DNA]</scope>
    <source>
        <strain evidence="4">L14</strain>
    </source>
</reference>
<name>A0A1I0V2G0_SELRU</name>
<sequence length="181" mass="20007">MDEVRIDLRKIGEDERQKREQQERLLFRLNHTFYLDPGYKELMRELFAGKIGENSFVKAPLSGAELSNISIGNGVYVNSNLLAMARGGIVIEDDVQIAANVQLITNNHDLYDRQVLTCQPIVLKKGAWIGAGVTILPGITIGKYAVIGAAAVVTHDVGDYEVVVGNPAKCIKRLEPEKFEV</sequence>
<gene>
    <name evidence="4" type="ORF">SAMN05216587_101191</name>
</gene>
<evidence type="ECO:0000256" key="2">
    <source>
        <dbReference type="ARBA" id="ARBA00022679"/>
    </source>
</evidence>
<dbReference type="PROSITE" id="PS00101">
    <property type="entry name" value="HEXAPEP_TRANSFERASES"/>
    <property type="match status" value="1"/>
</dbReference>
<comment type="similarity">
    <text evidence="1">Belongs to the transferase hexapeptide repeat family.</text>
</comment>
<dbReference type="RefSeq" id="WP_074811766.1">
    <property type="nucleotide sequence ID" value="NZ_FOJX01000001.1"/>
</dbReference>
<evidence type="ECO:0000313" key="4">
    <source>
        <dbReference type="EMBL" id="SFA70505.1"/>
    </source>
</evidence>
<keyword evidence="3" id="KW-0677">Repeat</keyword>
<dbReference type="PANTHER" id="PTHR23416">
    <property type="entry name" value="SIALIC ACID SYNTHASE-RELATED"/>
    <property type="match status" value="1"/>
</dbReference>
<dbReference type="InterPro" id="IPR051159">
    <property type="entry name" value="Hexapeptide_acetyltransf"/>
</dbReference>
<protein>
    <submittedName>
        <fullName evidence="4">Acetyltransferase (Isoleucine patch superfamily)</fullName>
    </submittedName>
</protein>
<dbReference type="InterPro" id="IPR011004">
    <property type="entry name" value="Trimer_LpxA-like_sf"/>
</dbReference>
<organism evidence="4">
    <name type="scientific">Selenomonas ruminantium</name>
    <dbReference type="NCBI Taxonomy" id="971"/>
    <lineage>
        <taxon>Bacteria</taxon>
        <taxon>Bacillati</taxon>
        <taxon>Bacillota</taxon>
        <taxon>Negativicutes</taxon>
        <taxon>Selenomonadales</taxon>
        <taxon>Selenomonadaceae</taxon>
        <taxon>Selenomonas</taxon>
    </lineage>
</organism>
<accession>A0A1I0V2G0</accession>
<dbReference type="InterPro" id="IPR018357">
    <property type="entry name" value="Hexapep_transf_CS"/>
</dbReference>